<dbReference type="GO" id="GO:0016020">
    <property type="term" value="C:membrane"/>
    <property type="evidence" value="ECO:0007669"/>
    <property type="project" value="InterPro"/>
</dbReference>
<dbReference type="InterPro" id="IPR013783">
    <property type="entry name" value="Ig-like_fold"/>
</dbReference>
<feature type="active site" description="Charge relay system" evidence="8 9">
    <location>
        <position position="588"/>
    </location>
</feature>
<dbReference type="InterPro" id="IPR000209">
    <property type="entry name" value="Peptidase_S8/S53_dom"/>
</dbReference>
<proteinExistence type="inferred from homology"/>
<dbReference type="EMBL" id="CYGZ01000011">
    <property type="protein sequence ID" value="CUA80586.1"/>
    <property type="molecule type" value="Genomic_DNA"/>
</dbReference>
<dbReference type="CDD" id="cd02133">
    <property type="entry name" value="PA_C5a_like"/>
    <property type="match status" value="1"/>
</dbReference>
<dbReference type="InterPro" id="IPR051048">
    <property type="entry name" value="Peptidase_S8/S53_subtilisin"/>
</dbReference>
<dbReference type="PROSITE" id="PS00136">
    <property type="entry name" value="SUBTILASE_ASP"/>
    <property type="match status" value="1"/>
</dbReference>
<keyword evidence="2" id="KW-0964">Secreted</keyword>
<feature type="active site" description="Charge relay system" evidence="8 9">
    <location>
        <position position="204"/>
    </location>
</feature>
<dbReference type="InterPro" id="IPR010435">
    <property type="entry name" value="C5a/SBT2-like_Fn3"/>
</dbReference>
<dbReference type="GO" id="GO:0004252">
    <property type="term" value="F:serine-type endopeptidase activity"/>
    <property type="evidence" value="ECO:0007669"/>
    <property type="project" value="UniProtKB-UniRule"/>
</dbReference>
<evidence type="ECO:0000256" key="12">
    <source>
        <dbReference type="SAM" id="SignalP"/>
    </source>
</evidence>
<dbReference type="Gene3D" id="2.60.40.10">
    <property type="entry name" value="Immunoglobulins"/>
    <property type="match status" value="2"/>
</dbReference>
<dbReference type="InterPro" id="IPR023827">
    <property type="entry name" value="Peptidase_S8_Asp-AS"/>
</dbReference>
<dbReference type="Pfam" id="PF02225">
    <property type="entry name" value="PA"/>
    <property type="match status" value="1"/>
</dbReference>
<evidence type="ECO:0000259" key="14">
    <source>
        <dbReference type="Pfam" id="PF02225"/>
    </source>
</evidence>
<dbReference type="PROSITE" id="PS51892">
    <property type="entry name" value="SUBTILASE"/>
    <property type="match status" value="1"/>
</dbReference>
<dbReference type="PRINTS" id="PR00723">
    <property type="entry name" value="SUBTILISIN"/>
</dbReference>
<dbReference type="PANTHER" id="PTHR43399:SF4">
    <property type="entry name" value="CELL WALL-ASSOCIATED PROTEASE"/>
    <property type="match status" value="1"/>
</dbReference>
<protein>
    <submittedName>
        <fullName evidence="16">Subtilase family/Fn3-like domain (DUF1034)</fullName>
    </submittedName>
</protein>
<evidence type="ECO:0000256" key="9">
    <source>
        <dbReference type="PROSITE-ProRule" id="PRU01240"/>
    </source>
</evidence>
<evidence type="ECO:0000256" key="5">
    <source>
        <dbReference type="ARBA" id="ARBA00022737"/>
    </source>
</evidence>
<keyword evidence="17" id="KW-1185">Reference proteome</keyword>
<keyword evidence="5" id="KW-0677">Repeat</keyword>
<keyword evidence="4 12" id="KW-0732">Signal</keyword>
<evidence type="ECO:0000313" key="17">
    <source>
        <dbReference type="Proteomes" id="UP000182738"/>
    </source>
</evidence>
<keyword evidence="7 9" id="KW-0720">Serine protease</keyword>
<dbReference type="InterPro" id="IPR023828">
    <property type="entry name" value="Peptidase_S8_Ser-AS"/>
</dbReference>
<dbReference type="PROSITE" id="PS00138">
    <property type="entry name" value="SUBTILASE_SER"/>
    <property type="match status" value="1"/>
</dbReference>
<dbReference type="CDD" id="cd07475">
    <property type="entry name" value="Peptidases_S8_C5a_Peptidase"/>
    <property type="match status" value="1"/>
</dbReference>
<evidence type="ECO:0000259" key="13">
    <source>
        <dbReference type="Pfam" id="PF00082"/>
    </source>
</evidence>
<feature type="domain" description="C5a peptidase/Subtilisin-like protease SBT2-like Fn3-like" evidence="15">
    <location>
        <begin position="672"/>
        <end position="788"/>
    </location>
</feature>
<evidence type="ECO:0000256" key="1">
    <source>
        <dbReference type="ARBA" id="ARBA00011073"/>
    </source>
</evidence>
<evidence type="ECO:0000313" key="16">
    <source>
        <dbReference type="EMBL" id="CUA80586.1"/>
    </source>
</evidence>
<dbReference type="RefSeq" id="WP_055441515.1">
    <property type="nucleotide sequence ID" value="NZ_BAABDZ010000039.1"/>
</dbReference>
<evidence type="ECO:0000256" key="8">
    <source>
        <dbReference type="PIRSR" id="PIRSR615500-1"/>
    </source>
</evidence>
<dbReference type="GO" id="GO:0006508">
    <property type="term" value="P:proteolysis"/>
    <property type="evidence" value="ECO:0007669"/>
    <property type="project" value="UniProtKB-KW"/>
</dbReference>
<dbReference type="PROSITE" id="PS00137">
    <property type="entry name" value="SUBTILASE_HIS"/>
    <property type="match status" value="1"/>
</dbReference>
<feature type="chain" id="PRO_5005503207" evidence="12">
    <location>
        <begin position="27"/>
        <end position="1429"/>
    </location>
</feature>
<dbReference type="InterPro" id="IPR046450">
    <property type="entry name" value="PA_dom_sf"/>
</dbReference>
<evidence type="ECO:0000256" key="3">
    <source>
        <dbReference type="ARBA" id="ARBA00022670"/>
    </source>
</evidence>
<keyword evidence="6 9" id="KW-0378">Hydrolase</keyword>
<dbReference type="Proteomes" id="UP000182738">
    <property type="component" value="Unassembled WGS sequence"/>
</dbReference>
<accession>A0A0K6GQ01</accession>
<dbReference type="Pfam" id="PF06280">
    <property type="entry name" value="fn3_5"/>
    <property type="match status" value="1"/>
</dbReference>
<evidence type="ECO:0000259" key="15">
    <source>
        <dbReference type="Pfam" id="PF06280"/>
    </source>
</evidence>
<dbReference type="Pfam" id="PF09136">
    <property type="entry name" value="Glucodextran_B"/>
    <property type="match status" value="1"/>
</dbReference>
<evidence type="ECO:0000256" key="2">
    <source>
        <dbReference type="ARBA" id="ARBA00022525"/>
    </source>
</evidence>
<sequence>MKWKKPFSVMTTTVFMASMFAGSAWANESSHSSTSVVSSSSKLQREIVQKKLEKQLKKLPQKVEWKETDHVRVVVEVEGKTPLQYATEQGKLYKDLSEQTREQLEKQAEQKQKEALQQIQQSGVDVDVEQSFTTVVNGFSTEVQYGDIEKIQSLPSVKAVHLVNAYERPQPMPNMKTSHQFIQSQATWADAHLRGEGTVIAIIDTGIDPSHQDMKLSETTEEALTKDEVEQIASEHHLPGKYFTEKVPYGYNYFDKTDEIRDLGPAASMHGMHVAGTAAANGQISGVAPEAQVLAMKVFSNDPMYTYTYDDVYVAAIDDAIKLGADVINMSLGSAAEFYNEQDMASEAITRATENGIVVSVSAGNSGHFAYGFSNPLAENPDIGTVGAPGLAANALQVAATGNERYLYETFVNVGDNRFVGYGADNWVEVFGDDPVELVSLGGAYGFAEDYEGMDVKGKVVLVKRGAISFYEKTMNAKKAGAIGIIVYNNGNPNFYKDQGGWDLIPFMKIETEDGQALEQLIAHADGSLQVNFVIKDQTEDPEMGRMTDFTSWGTTPSLQLKPEISAPGGNIYSTLQNNKYGYMSGTSMAAPHVAGGAALVMQHLKEKFPNMGTKERAKLAKILLMNTANIITDQQGYPFSPRRQGAGMMQTYAAVTTPVYVVNTSTGEAKVELGDFTEKSIKMTFTAYNMSDEEVTYDVKANVLTDLVNGKYNALAARHIEGAVITKEYDRITVPANDQKRFSIKIDLSNAKIPTTDGAKDLHENIFVEGFVQLKNENNPDLTIPYVGFYGHWDEPNIFDGIADLGESSFYGWSTMMDETTSFLMPNEEGKYAFSPNGDGFMDYIQPLPTFLRNAKEVQYNILKDGKQLRRIKSENNVRKNFFDAGYEPPFSYMDGRLWDGTVKFHVVPDGEYAYELKAVIDYPNARWQSKKIPVIVDTLAPTLSVDYDEETNTISWEAIETGAGIAGYDVFVNGDSITGETLLSKEETSVELPQVYTNAEVTVAAVDYAGNVSFASKVIADEEAPVISLFSPEPLSAYGSKDVHVFGSISDVSNVQVTVNGKKVKVSNDPMIGKYFSTVVSFESDGVKDIQVTATDEKGQSITINRTVFVDSTPGEIEFVERVPKYVTHDVDKFKLQVKLKDNYRHMQFYVDDDFAYGVNFESPFVMKDYEHTYTQELQLEDGLNTFVLTLKDLGGHVTQKVVSIYRLAEGEQPPKVEITDTYVQPNQFVSTNRPAWLSAYANEEVTWKVKVKDPLGKEEQLPEQVGQQYSYSYQVAQDAMNGTYTVTFEAYDAEGKLVDSEVNTFVVYNYETLIESVKVLNENGEEQTSFNQSGSAYVMARVQNLEYAPVKPLVILQVLDANRRVVGRAFLTIDQLDPQRTNGLGMQLPLSSLAKGTYTVEAFVWSGWDQKAMAEANKDRVQFRVE</sequence>
<reference evidence="17" key="1">
    <citation type="submission" date="2015-08" db="EMBL/GenBank/DDBJ databases">
        <authorList>
            <person name="Varghese N."/>
        </authorList>
    </citation>
    <scope>NUCLEOTIDE SEQUENCE [LARGE SCALE GENOMIC DNA]</scope>
    <source>
        <strain evidence="17">DSM 27374</strain>
    </source>
</reference>
<evidence type="ECO:0000256" key="4">
    <source>
        <dbReference type="ARBA" id="ARBA00022729"/>
    </source>
</evidence>
<feature type="domain" description="PA" evidence="14">
    <location>
        <begin position="438"/>
        <end position="518"/>
    </location>
</feature>
<keyword evidence="11" id="KW-0175">Coiled coil</keyword>
<dbReference type="Gene3D" id="3.50.30.30">
    <property type="match status" value="1"/>
</dbReference>
<dbReference type="SUPFAM" id="SSF52743">
    <property type="entry name" value="Subtilisin-like"/>
    <property type="match status" value="1"/>
</dbReference>
<evidence type="ECO:0000256" key="10">
    <source>
        <dbReference type="RuleBase" id="RU003355"/>
    </source>
</evidence>
<dbReference type="InterPro" id="IPR036852">
    <property type="entry name" value="Peptidase_S8/S53_dom_sf"/>
</dbReference>
<keyword evidence="3 9" id="KW-0645">Protease</keyword>
<dbReference type="OrthoDB" id="9798386at2"/>
<name>A0A0K6GQ01_9BACL</name>
<feature type="coiled-coil region" evidence="11">
    <location>
        <begin position="94"/>
        <end position="121"/>
    </location>
</feature>
<dbReference type="InterPro" id="IPR022398">
    <property type="entry name" value="Peptidase_S8_His-AS"/>
</dbReference>
<dbReference type="SUPFAM" id="SSF52025">
    <property type="entry name" value="PA domain"/>
    <property type="match status" value="1"/>
</dbReference>
<evidence type="ECO:0000256" key="6">
    <source>
        <dbReference type="ARBA" id="ARBA00022801"/>
    </source>
</evidence>
<dbReference type="InterPro" id="IPR003137">
    <property type="entry name" value="PA_domain"/>
</dbReference>
<comment type="similarity">
    <text evidence="1 9 10">Belongs to the peptidase S8 family.</text>
</comment>
<organism evidence="16 17">
    <name type="scientific">Anoxybacillus suryakundensis</name>
    <dbReference type="NCBI Taxonomy" id="1325335"/>
    <lineage>
        <taxon>Bacteria</taxon>
        <taxon>Bacillati</taxon>
        <taxon>Bacillota</taxon>
        <taxon>Bacilli</taxon>
        <taxon>Bacillales</taxon>
        <taxon>Anoxybacillaceae</taxon>
        <taxon>Anoxybacillus</taxon>
    </lineage>
</organism>
<feature type="signal peptide" evidence="12">
    <location>
        <begin position="1"/>
        <end position="26"/>
    </location>
</feature>
<dbReference type="STRING" id="1325335.GCA_001418025_01899"/>
<dbReference type="InterPro" id="IPR034216">
    <property type="entry name" value="C5a_Peptidase"/>
</dbReference>
<dbReference type="Gene3D" id="2.60.40.1710">
    <property type="entry name" value="Subtilisin-like superfamily"/>
    <property type="match status" value="1"/>
</dbReference>
<feature type="domain" description="Peptidase S8/S53" evidence="13">
    <location>
        <begin position="195"/>
        <end position="648"/>
    </location>
</feature>
<dbReference type="PANTHER" id="PTHR43399">
    <property type="entry name" value="SUBTILISIN-RELATED"/>
    <property type="match status" value="1"/>
</dbReference>
<gene>
    <name evidence="16" type="ORF">Ga0061060_11149</name>
</gene>
<feature type="active site" description="Charge relay system" evidence="8 9">
    <location>
        <position position="270"/>
    </location>
</feature>
<dbReference type="InterPro" id="IPR015500">
    <property type="entry name" value="Peptidase_S8_subtilisin-rel"/>
</dbReference>
<dbReference type="Pfam" id="PF00082">
    <property type="entry name" value="Peptidase_S8"/>
    <property type="match status" value="1"/>
</dbReference>
<dbReference type="Gene3D" id="3.40.50.200">
    <property type="entry name" value="Peptidase S8/S53 domain"/>
    <property type="match status" value="1"/>
</dbReference>
<evidence type="ECO:0000256" key="7">
    <source>
        <dbReference type="ARBA" id="ARBA00022825"/>
    </source>
</evidence>
<evidence type="ECO:0000256" key="11">
    <source>
        <dbReference type="SAM" id="Coils"/>
    </source>
</evidence>